<comment type="caution">
    <text evidence="2">The sequence shown here is derived from an EMBL/GenBank/DDBJ whole genome shotgun (WGS) entry which is preliminary data.</text>
</comment>
<accession>A0A4U1JBJ0</accession>
<dbReference type="Pfam" id="PF22302">
    <property type="entry name" value="DUF6968"/>
    <property type="match status" value="1"/>
</dbReference>
<evidence type="ECO:0000313" key="3">
    <source>
        <dbReference type="Proteomes" id="UP000309215"/>
    </source>
</evidence>
<evidence type="ECO:0000313" key="2">
    <source>
        <dbReference type="EMBL" id="TKD06528.1"/>
    </source>
</evidence>
<protein>
    <recommendedName>
        <fullName evidence="1">DUF6968 domain-containing protein</fullName>
    </recommendedName>
</protein>
<dbReference type="Proteomes" id="UP000309215">
    <property type="component" value="Unassembled WGS sequence"/>
</dbReference>
<proteinExistence type="predicted"/>
<evidence type="ECO:0000259" key="1">
    <source>
        <dbReference type="Pfam" id="PF22302"/>
    </source>
</evidence>
<dbReference type="RefSeq" id="WP_136930379.1">
    <property type="nucleotide sequence ID" value="NZ_SSMQ01000018.1"/>
</dbReference>
<dbReference type="EMBL" id="SSMQ01000018">
    <property type="protein sequence ID" value="TKD06528.1"/>
    <property type="molecule type" value="Genomic_DNA"/>
</dbReference>
<sequence>MLVIAEREYEFVFDDARPSEKVWLRVGAPEEKDASKWVLPFEIIGPGQRRMERVFSAVDAVQSLQWGLQMIALELRSLQSSARGKLHFLDEESLGFDPLNIP</sequence>
<reference evidence="2 3" key="1">
    <citation type="submission" date="2019-04" db="EMBL/GenBank/DDBJ databases">
        <authorList>
            <person name="Li Y."/>
            <person name="Wang J."/>
        </authorList>
    </citation>
    <scope>NUCLEOTIDE SEQUENCE [LARGE SCALE GENOMIC DNA]</scope>
    <source>
        <strain evidence="2 3">DSM 14668</strain>
    </source>
</reference>
<name>A0A4U1JBJ0_9BACT</name>
<feature type="domain" description="DUF6968" evidence="1">
    <location>
        <begin position="12"/>
        <end position="96"/>
    </location>
</feature>
<gene>
    <name evidence="2" type="ORF">E8A74_18605</name>
</gene>
<keyword evidence="3" id="KW-1185">Reference proteome</keyword>
<dbReference type="InterPro" id="IPR054241">
    <property type="entry name" value="DUF6968"/>
</dbReference>
<dbReference type="AlphaFoldDB" id="A0A4U1JBJ0"/>
<organism evidence="2 3">
    <name type="scientific">Polyangium fumosum</name>
    <dbReference type="NCBI Taxonomy" id="889272"/>
    <lineage>
        <taxon>Bacteria</taxon>
        <taxon>Pseudomonadati</taxon>
        <taxon>Myxococcota</taxon>
        <taxon>Polyangia</taxon>
        <taxon>Polyangiales</taxon>
        <taxon>Polyangiaceae</taxon>
        <taxon>Polyangium</taxon>
    </lineage>
</organism>